<dbReference type="Proteomes" id="UP001066276">
    <property type="component" value="Chromosome 3_2"/>
</dbReference>
<name>A0AAV7TWJ8_PLEWA</name>
<accession>A0AAV7TWJ8</accession>
<keyword evidence="2" id="KW-1185">Reference proteome</keyword>
<dbReference type="EMBL" id="JANPWB010000006">
    <property type="protein sequence ID" value="KAJ1181027.1"/>
    <property type="molecule type" value="Genomic_DNA"/>
</dbReference>
<protein>
    <submittedName>
        <fullName evidence="1">Uncharacterized protein</fullName>
    </submittedName>
</protein>
<evidence type="ECO:0000313" key="1">
    <source>
        <dbReference type="EMBL" id="KAJ1181027.1"/>
    </source>
</evidence>
<organism evidence="1 2">
    <name type="scientific">Pleurodeles waltl</name>
    <name type="common">Iberian ribbed newt</name>
    <dbReference type="NCBI Taxonomy" id="8319"/>
    <lineage>
        <taxon>Eukaryota</taxon>
        <taxon>Metazoa</taxon>
        <taxon>Chordata</taxon>
        <taxon>Craniata</taxon>
        <taxon>Vertebrata</taxon>
        <taxon>Euteleostomi</taxon>
        <taxon>Amphibia</taxon>
        <taxon>Batrachia</taxon>
        <taxon>Caudata</taxon>
        <taxon>Salamandroidea</taxon>
        <taxon>Salamandridae</taxon>
        <taxon>Pleurodelinae</taxon>
        <taxon>Pleurodeles</taxon>
    </lineage>
</organism>
<evidence type="ECO:0000313" key="2">
    <source>
        <dbReference type="Proteomes" id="UP001066276"/>
    </source>
</evidence>
<gene>
    <name evidence="1" type="ORF">NDU88_006238</name>
</gene>
<dbReference type="AlphaFoldDB" id="A0AAV7TWJ8"/>
<comment type="caution">
    <text evidence="1">The sequence shown here is derived from an EMBL/GenBank/DDBJ whole genome shotgun (WGS) entry which is preliminary data.</text>
</comment>
<dbReference type="PROSITE" id="PS51257">
    <property type="entry name" value="PROKAR_LIPOPROTEIN"/>
    <property type="match status" value="1"/>
</dbReference>
<reference evidence="1" key="1">
    <citation type="journal article" date="2022" name="bioRxiv">
        <title>Sequencing and chromosome-scale assembly of the giantPleurodeles waltlgenome.</title>
        <authorList>
            <person name="Brown T."/>
            <person name="Elewa A."/>
            <person name="Iarovenko S."/>
            <person name="Subramanian E."/>
            <person name="Araus A.J."/>
            <person name="Petzold A."/>
            <person name="Susuki M."/>
            <person name="Suzuki K.-i.T."/>
            <person name="Hayashi T."/>
            <person name="Toyoda A."/>
            <person name="Oliveira C."/>
            <person name="Osipova E."/>
            <person name="Leigh N.D."/>
            <person name="Simon A."/>
            <person name="Yun M.H."/>
        </authorList>
    </citation>
    <scope>NUCLEOTIDE SEQUENCE</scope>
    <source>
        <strain evidence="1">20211129_DDA</strain>
        <tissue evidence="1">Liver</tissue>
    </source>
</reference>
<sequence>MDSRPDHEAEWAALCTLGAAGCADLLQPGVLEEAWIGMERVTWAASRGVAAAVTAYSPLQKEEVAIGP</sequence>
<proteinExistence type="predicted"/>